<comment type="caution">
    <text evidence="11">The sequence shown here is derived from an EMBL/GenBank/DDBJ whole genome shotgun (WGS) entry which is preliminary data.</text>
</comment>
<evidence type="ECO:0000256" key="7">
    <source>
        <dbReference type="ARBA" id="ARBA00024910"/>
    </source>
</evidence>
<evidence type="ECO:0000256" key="2">
    <source>
        <dbReference type="ARBA" id="ARBA00015195"/>
    </source>
</evidence>
<proteinExistence type="predicted"/>
<feature type="coiled-coil region" evidence="10">
    <location>
        <begin position="60"/>
        <end position="87"/>
    </location>
</feature>
<accession>A0ABT2WG59</accession>
<keyword evidence="5" id="KW-0717">Septation</keyword>
<comment type="subcellular location">
    <subcellularLocation>
        <location evidence="1">Cytoplasm</location>
    </subcellularLocation>
</comment>
<evidence type="ECO:0000256" key="10">
    <source>
        <dbReference type="SAM" id="Coils"/>
    </source>
</evidence>
<dbReference type="RefSeq" id="WP_263061730.1">
    <property type="nucleotide sequence ID" value="NZ_JAOUSE010000026.1"/>
</dbReference>
<sequence>MSEERKNRITVEILGQQYVIIGKESPNHIRHVATTVDEKMKEIRNKNTFLDTNQLAVLTAVNAVNEYIKLKEKYDRLQERLNQLESDTNQ</sequence>
<evidence type="ECO:0000256" key="9">
    <source>
        <dbReference type="ARBA" id="ARBA00033158"/>
    </source>
</evidence>
<evidence type="ECO:0000256" key="1">
    <source>
        <dbReference type="ARBA" id="ARBA00004496"/>
    </source>
</evidence>
<keyword evidence="10" id="KW-0175">Coiled coil</keyword>
<evidence type="ECO:0000256" key="5">
    <source>
        <dbReference type="ARBA" id="ARBA00023210"/>
    </source>
</evidence>
<evidence type="ECO:0000256" key="8">
    <source>
        <dbReference type="ARBA" id="ARBA00026068"/>
    </source>
</evidence>
<dbReference type="Proteomes" id="UP001208656">
    <property type="component" value="Unassembled WGS sequence"/>
</dbReference>
<comment type="function">
    <text evidence="7">Activator of cell division through the inhibition of FtsZ GTPase activity, therefore promoting FtsZ assembly into bundles of protofilaments necessary for the formation of the division Z ring. It is recruited early at mid-cell but it is not essential for cell division.</text>
</comment>
<dbReference type="PANTHER" id="PTHR34981">
    <property type="entry name" value="CELL DIVISION PROTEIN ZAPA"/>
    <property type="match status" value="1"/>
</dbReference>
<gene>
    <name evidence="11" type="primary">zapA</name>
    <name evidence="11" type="ORF">OEV82_09420</name>
</gene>
<evidence type="ECO:0000256" key="6">
    <source>
        <dbReference type="ARBA" id="ARBA00023306"/>
    </source>
</evidence>
<evidence type="ECO:0000256" key="3">
    <source>
        <dbReference type="ARBA" id="ARBA00022490"/>
    </source>
</evidence>
<keyword evidence="4 11" id="KW-0132">Cell division</keyword>
<evidence type="ECO:0000256" key="4">
    <source>
        <dbReference type="ARBA" id="ARBA00022618"/>
    </source>
</evidence>
<keyword evidence="3" id="KW-0963">Cytoplasm</keyword>
<dbReference type="Pfam" id="PF05164">
    <property type="entry name" value="ZapA"/>
    <property type="match status" value="1"/>
</dbReference>
<evidence type="ECO:0000313" key="11">
    <source>
        <dbReference type="EMBL" id="MCU9594675.1"/>
    </source>
</evidence>
<organism evidence="11 12">
    <name type="scientific">Pallidibacillus thermolactis</name>
    <dbReference type="NCBI Taxonomy" id="251051"/>
    <lineage>
        <taxon>Bacteria</taxon>
        <taxon>Bacillati</taxon>
        <taxon>Bacillota</taxon>
        <taxon>Bacilli</taxon>
        <taxon>Bacillales</taxon>
        <taxon>Bacillaceae</taxon>
        <taxon>Pallidibacillus</taxon>
    </lineage>
</organism>
<name>A0ABT2WG59_9BACI</name>
<dbReference type="SUPFAM" id="SSF102829">
    <property type="entry name" value="Cell division protein ZapA-like"/>
    <property type="match status" value="1"/>
</dbReference>
<keyword evidence="6" id="KW-0131">Cell cycle</keyword>
<keyword evidence="12" id="KW-1185">Reference proteome</keyword>
<reference evidence="11 12" key="1">
    <citation type="submission" date="2022-10" db="EMBL/GenBank/DDBJ databases">
        <title>Description of Fervidibacillus gen. nov. in the family Fervidibacillaceae fam. nov. with two species, Fervidibacillus albus sp. nov., and Fervidibacillus halotolerans sp. nov., isolated from tidal flat sediments.</title>
        <authorList>
            <person name="Kwon K.K."/>
            <person name="Yang S.-H."/>
        </authorList>
    </citation>
    <scope>NUCLEOTIDE SEQUENCE [LARGE SCALE GENOMIC DNA]</scope>
    <source>
        <strain evidence="11 12">DSM 23332</strain>
    </source>
</reference>
<protein>
    <recommendedName>
        <fullName evidence="2">Cell division protein ZapA</fullName>
    </recommendedName>
    <alternativeName>
        <fullName evidence="9">Z ring-associated protein ZapA</fullName>
    </alternativeName>
</protein>
<comment type="subunit">
    <text evidence="8">Homodimer. Interacts with FtsZ.</text>
</comment>
<dbReference type="EMBL" id="JAOUSE010000026">
    <property type="protein sequence ID" value="MCU9594675.1"/>
    <property type="molecule type" value="Genomic_DNA"/>
</dbReference>
<dbReference type="InterPro" id="IPR007838">
    <property type="entry name" value="Cell_div_ZapA-like"/>
</dbReference>
<dbReference type="NCBIfam" id="NF010724">
    <property type="entry name" value="PRK14126.1"/>
    <property type="match status" value="1"/>
</dbReference>
<evidence type="ECO:0000313" key="12">
    <source>
        <dbReference type="Proteomes" id="UP001208656"/>
    </source>
</evidence>
<dbReference type="Gene3D" id="6.10.250.790">
    <property type="match status" value="1"/>
</dbReference>
<dbReference type="InterPro" id="IPR036192">
    <property type="entry name" value="Cell_div_ZapA-like_sf"/>
</dbReference>
<dbReference type="InterPro" id="IPR053712">
    <property type="entry name" value="Bac_CellDiv_Activator"/>
</dbReference>
<dbReference type="PANTHER" id="PTHR34981:SF1">
    <property type="entry name" value="CELL DIVISION PROTEIN ZAPA"/>
    <property type="match status" value="1"/>
</dbReference>
<dbReference type="GO" id="GO:0051301">
    <property type="term" value="P:cell division"/>
    <property type="evidence" value="ECO:0007669"/>
    <property type="project" value="UniProtKB-KW"/>
</dbReference>